<dbReference type="PANTHER" id="PTHR30269">
    <property type="entry name" value="TRANSMEMBRANE PROTEIN YFCA"/>
    <property type="match status" value="1"/>
</dbReference>
<feature type="transmembrane region" description="Helical" evidence="8">
    <location>
        <begin position="72"/>
        <end position="92"/>
    </location>
</feature>
<dbReference type="eggNOG" id="COG0730">
    <property type="taxonomic scope" value="Bacteria"/>
</dbReference>
<dbReference type="OrthoDB" id="5472127at2"/>
<comment type="caution">
    <text evidence="9">The sequence shown here is derived from an EMBL/GenBank/DDBJ whole genome shotgun (WGS) entry which is preliminary data.</text>
</comment>
<keyword evidence="7 8" id="KW-0472">Membrane</keyword>
<feature type="transmembrane region" description="Helical" evidence="8">
    <location>
        <begin position="6"/>
        <end position="30"/>
    </location>
</feature>
<organism evidence="9 10">
    <name type="scientific">Kocuria rosea subsp. polaris</name>
    <dbReference type="NCBI Taxonomy" id="136273"/>
    <lineage>
        <taxon>Bacteria</taxon>
        <taxon>Bacillati</taxon>
        <taxon>Actinomycetota</taxon>
        <taxon>Actinomycetes</taxon>
        <taxon>Micrococcales</taxon>
        <taxon>Micrococcaceae</taxon>
        <taxon>Kocuria</taxon>
    </lineage>
</organism>
<evidence type="ECO:0000256" key="3">
    <source>
        <dbReference type="ARBA" id="ARBA00022448"/>
    </source>
</evidence>
<dbReference type="STRING" id="136273.GY22_03960"/>
<proteinExistence type="inferred from homology"/>
<keyword evidence="4 8" id="KW-1003">Cell membrane</keyword>
<dbReference type="PANTHER" id="PTHR30269:SF37">
    <property type="entry name" value="MEMBRANE TRANSPORTER PROTEIN"/>
    <property type="match status" value="1"/>
</dbReference>
<dbReference type="InterPro" id="IPR052017">
    <property type="entry name" value="TSUP"/>
</dbReference>
<dbReference type="RefSeq" id="WP_058875115.1">
    <property type="nucleotide sequence ID" value="NZ_LQBK01000039.1"/>
</dbReference>
<name>A0A0W8I404_KOCRO</name>
<feature type="transmembrane region" description="Helical" evidence="8">
    <location>
        <begin position="42"/>
        <end position="60"/>
    </location>
</feature>
<dbReference type="Proteomes" id="UP000053512">
    <property type="component" value="Unassembled WGS sequence"/>
</dbReference>
<feature type="transmembrane region" description="Helical" evidence="8">
    <location>
        <begin position="99"/>
        <end position="118"/>
    </location>
</feature>
<dbReference type="AlphaFoldDB" id="A0A0W8I404"/>
<evidence type="ECO:0000256" key="5">
    <source>
        <dbReference type="ARBA" id="ARBA00022692"/>
    </source>
</evidence>
<comment type="similarity">
    <text evidence="2 8">Belongs to the 4-toluene sulfonate uptake permease (TSUP) (TC 2.A.102) family.</text>
</comment>
<evidence type="ECO:0000256" key="8">
    <source>
        <dbReference type="RuleBase" id="RU363041"/>
    </source>
</evidence>
<dbReference type="EMBL" id="LQBK01000039">
    <property type="protein sequence ID" value="KUG52570.1"/>
    <property type="molecule type" value="Genomic_DNA"/>
</dbReference>
<dbReference type="Pfam" id="PF01925">
    <property type="entry name" value="TauE"/>
    <property type="match status" value="1"/>
</dbReference>
<feature type="transmembrane region" description="Helical" evidence="8">
    <location>
        <begin position="162"/>
        <end position="183"/>
    </location>
</feature>
<comment type="subcellular location">
    <subcellularLocation>
        <location evidence="1 8">Cell membrane</location>
        <topology evidence="1 8">Multi-pass membrane protein</topology>
    </subcellularLocation>
</comment>
<evidence type="ECO:0000313" key="10">
    <source>
        <dbReference type="Proteomes" id="UP000053512"/>
    </source>
</evidence>
<keyword evidence="5 8" id="KW-0812">Transmembrane</keyword>
<evidence type="ECO:0000313" key="9">
    <source>
        <dbReference type="EMBL" id="KUG52570.1"/>
    </source>
</evidence>
<protein>
    <recommendedName>
        <fullName evidence="8">Probable membrane transporter protein</fullName>
    </recommendedName>
</protein>
<evidence type="ECO:0000256" key="1">
    <source>
        <dbReference type="ARBA" id="ARBA00004651"/>
    </source>
</evidence>
<evidence type="ECO:0000256" key="4">
    <source>
        <dbReference type="ARBA" id="ARBA00022475"/>
    </source>
</evidence>
<reference evidence="10" key="1">
    <citation type="submission" date="2015-12" db="EMBL/GenBank/DDBJ databases">
        <authorList>
            <person name="Nair G.R."/>
            <person name="Kaur G."/>
            <person name="Mayilraj S."/>
        </authorList>
    </citation>
    <scope>NUCLEOTIDE SEQUENCE [LARGE SCALE GENOMIC DNA]</scope>
    <source>
        <strain evidence="10">CD08_4</strain>
    </source>
</reference>
<keyword evidence="6 8" id="KW-1133">Transmembrane helix</keyword>
<evidence type="ECO:0000256" key="7">
    <source>
        <dbReference type="ARBA" id="ARBA00023136"/>
    </source>
</evidence>
<sequence length="237" mass="23695">MTGLELAVVALVVSIASCLQGAIGFGVALLSAPVIALFDPTLLPGSLLLVVTGLTALGVLRDRAAVDVKDAGWAVAGQIPGTVAGALLVAALSARTLSLVLASTVLLAVLLSVCGWRPRPRPAAVVVAGAASGLLGTATSIGGPPMALVWHGSSRARMRGTMSAFFLVGAVMALVALTVVGSIDRRTVLFAAALLPAMVLGFAVSGVVNARINRRIVRRVGLGASALGAVLVLLQAL</sequence>
<evidence type="ECO:0000256" key="6">
    <source>
        <dbReference type="ARBA" id="ARBA00022989"/>
    </source>
</evidence>
<feature type="transmembrane region" description="Helical" evidence="8">
    <location>
        <begin position="189"/>
        <end position="208"/>
    </location>
</feature>
<keyword evidence="3" id="KW-0813">Transport</keyword>
<evidence type="ECO:0000256" key="2">
    <source>
        <dbReference type="ARBA" id="ARBA00009142"/>
    </source>
</evidence>
<dbReference type="InterPro" id="IPR002781">
    <property type="entry name" value="TM_pro_TauE-like"/>
</dbReference>
<accession>A0A0W8I404</accession>
<gene>
    <name evidence="9" type="ORF">AVL61_13490</name>
</gene>
<dbReference type="GO" id="GO:0005886">
    <property type="term" value="C:plasma membrane"/>
    <property type="evidence" value="ECO:0007669"/>
    <property type="project" value="UniProtKB-SubCell"/>
</dbReference>